<dbReference type="SUPFAM" id="SSF51735">
    <property type="entry name" value="NAD(P)-binding Rossmann-fold domains"/>
    <property type="match status" value="1"/>
</dbReference>
<gene>
    <name evidence="4" type="ORF">METZ01_LOCUS131165</name>
</gene>
<reference evidence="4" key="1">
    <citation type="submission" date="2018-05" db="EMBL/GenBank/DDBJ databases">
        <authorList>
            <person name="Lanie J.A."/>
            <person name="Ng W.-L."/>
            <person name="Kazmierczak K.M."/>
            <person name="Andrzejewski T.M."/>
            <person name="Davidsen T.M."/>
            <person name="Wayne K.J."/>
            <person name="Tettelin H."/>
            <person name="Glass J.I."/>
            <person name="Rusch D."/>
            <person name="Podicherti R."/>
            <person name="Tsui H.-C.T."/>
            <person name="Winkler M.E."/>
        </authorList>
    </citation>
    <scope>NUCLEOTIDE SEQUENCE</scope>
</reference>
<dbReference type="GO" id="GO:0016491">
    <property type="term" value="F:oxidoreductase activity"/>
    <property type="evidence" value="ECO:0007669"/>
    <property type="project" value="UniProtKB-KW"/>
</dbReference>
<dbReference type="GO" id="GO:0051287">
    <property type="term" value="F:NAD binding"/>
    <property type="evidence" value="ECO:0007669"/>
    <property type="project" value="InterPro"/>
</dbReference>
<dbReference type="InterPro" id="IPR006140">
    <property type="entry name" value="D-isomer_DH_NAD-bd"/>
</dbReference>
<dbReference type="SUPFAM" id="SSF52283">
    <property type="entry name" value="Formate/glycerate dehydrogenase catalytic domain-like"/>
    <property type="match status" value="1"/>
</dbReference>
<organism evidence="4">
    <name type="scientific">marine metagenome</name>
    <dbReference type="NCBI Taxonomy" id="408172"/>
    <lineage>
        <taxon>unclassified sequences</taxon>
        <taxon>metagenomes</taxon>
        <taxon>ecological metagenomes</taxon>
    </lineage>
</organism>
<dbReference type="Gene3D" id="3.40.50.720">
    <property type="entry name" value="NAD(P)-binding Rossmann-like Domain"/>
    <property type="match status" value="2"/>
</dbReference>
<feature type="domain" description="D-isomer specific 2-hydroxyacid dehydrogenase NAD-binding" evidence="3">
    <location>
        <begin position="103"/>
        <end position="279"/>
    </location>
</feature>
<accession>A0A381YNV6</accession>
<evidence type="ECO:0000256" key="1">
    <source>
        <dbReference type="ARBA" id="ARBA00023002"/>
    </source>
</evidence>
<name>A0A381YNV6_9ZZZZ</name>
<evidence type="ECO:0000256" key="2">
    <source>
        <dbReference type="ARBA" id="ARBA00023027"/>
    </source>
</evidence>
<keyword evidence="2" id="KW-0520">NAD</keyword>
<dbReference type="EMBL" id="UINC01018608">
    <property type="protein sequence ID" value="SVA78311.1"/>
    <property type="molecule type" value="Genomic_DNA"/>
</dbReference>
<protein>
    <recommendedName>
        <fullName evidence="3">D-isomer specific 2-hydroxyacid dehydrogenase NAD-binding domain-containing protein</fullName>
    </recommendedName>
</protein>
<evidence type="ECO:0000259" key="3">
    <source>
        <dbReference type="Pfam" id="PF02826"/>
    </source>
</evidence>
<dbReference type="PANTHER" id="PTHR43333:SF1">
    <property type="entry name" value="D-ISOMER SPECIFIC 2-HYDROXYACID DEHYDROGENASE NAD-BINDING DOMAIN-CONTAINING PROTEIN"/>
    <property type="match status" value="1"/>
</dbReference>
<dbReference type="AlphaFoldDB" id="A0A381YNV6"/>
<keyword evidence="1" id="KW-0560">Oxidoreductase</keyword>
<sequence length="317" mass="35329">MKVVVTSLFGDGFEESLLEEFPGLDLVFASTEEDQAREIRDADVFMGEPTREIFIEAQRLRWLHCPGTGINKLTPITELVDSDVVLTNARGPHTAPMADHVFSMCLAFAHRTNDMMSDQRTHLWDGSKYTRSFIDMEDGTMGILALGGIGMAVARRATGFGMDVYAVDENPIAPPPGVKDVWGLDRLDDLMKISDWLVITAPYTQDSKGMIGERELALMKSSAHLIIISRGGIVDENSLFDAIKNERIAGAGIDAFEIEPLPTDSPWWDLENVIISPHASSDSPRTYEGRREIFKENIRRFLANKPFIYVCDKIAGF</sequence>
<dbReference type="Pfam" id="PF02826">
    <property type="entry name" value="2-Hacid_dh_C"/>
    <property type="match status" value="1"/>
</dbReference>
<proteinExistence type="predicted"/>
<evidence type="ECO:0000313" key="4">
    <source>
        <dbReference type="EMBL" id="SVA78311.1"/>
    </source>
</evidence>
<dbReference type="PANTHER" id="PTHR43333">
    <property type="entry name" value="2-HACID_DH_C DOMAIN-CONTAINING PROTEIN"/>
    <property type="match status" value="1"/>
</dbReference>
<dbReference type="CDD" id="cd05300">
    <property type="entry name" value="2-Hacid_dh_1"/>
    <property type="match status" value="1"/>
</dbReference>
<dbReference type="InterPro" id="IPR036291">
    <property type="entry name" value="NAD(P)-bd_dom_sf"/>
</dbReference>